<dbReference type="SUPFAM" id="SSF57889">
    <property type="entry name" value="Cysteine-rich domain"/>
    <property type="match status" value="1"/>
</dbReference>
<keyword evidence="1" id="KW-0677">Repeat</keyword>
<dbReference type="Proteomes" id="UP000327013">
    <property type="component" value="Chromosome 5"/>
</dbReference>
<sequence length="284" mass="30631">MKQTRSFALMRSPSMDAPQIPTSLLPKKLPPLIDFPTSPQLIFGEEIVHFSHPQHPLSQLNLRDQFCCMGCKENGAGLRFSCQQCDFQLHDFCALAPPGLKGHPFHTQHQLAFYSKPAKGGGGAKSTCDVCAKPSKGYAFRCCACSFLMHPCCAKLDSQVRFPCHASHTLSLLPANISASNGDAGNFVCGECKRKRAGRVYHCTACDYHLHAVCAKNMVNGLHANGHSPRDEKPGMLRGSGWHFASQVVGKIIGGLLEGIAEGLGEGLVQNIGKGKGTTTTRTI</sequence>
<dbReference type="EMBL" id="CM017325">
    <property type="protein sequence ID" value="KAE8057471.1"/>
    <property type="molecule type" value="Genomic_DNA"/>
</dbReference>
<protein>
    <recommendedName>
        <fullName evidence="2">DC1 domain-containing protein</fullName>
    </recommendedName>
</protein>
<dbReference type="PANTHER" id="PTHR47841">
    <property type="entry name" value="DIACYLGLYCEROL KINASE THETA-LIKE-RELATED"/>
    <property type="match status" value="1"/>
</dbReference>
<evidence type="ECO:0000259" key="2">
    <source>
        <dbReference type="Pfam" id="PF03107"/>
    </source>
</evidence>
<evidence type="ECO:0000256" key="1">
    <source>
        <dbReference type="ARBA" id="ARBA00022737"/>
    </source>
</evidence>
<dbReference type="PANTHER" id="PTHR47841:SF3">
    <property type="entry name" value="OS09G0492800 PROTEIN"/>
    <property type="match status" value="1"/>
</dbReference>
<evidence type="ECO:0000313" key="4">
    <source>
        <dbReference type="Proteomes" id="UP000327013"/>
    </source>
</evidence>
<keyword evidence="4" id="KW-1185">Reference proteome</keyword>
<feature type="domain" description="DC1" evidence="2">
    <location>
        <begin position="50"/>
        <end position="94"/>
    </location>
</feature>
<proteinExistence type="predicted"/>
<dbReference type="Pfam" id="PF03107">
    <property type="entry name" value="C1_2"/>
    <property type="match status" value="3"/>
</dbReference>
<reference evidence="3 4" key="1">
    <citation type="submission" date="2019-06" db="EMBL/GenBank/DDBJ databases">
        <title>A chromosomal-level reference genome of Carpinus fangiana (Coryloideae, Betulaceae).</title>
        <authorList>
            <person name="Yang X."/>
            <person name="Wang Z."/>
            <person name="Zhang L."/>
            <person name="Hao G."/>
            <person name="Liu J."/>
            <person name="Yang Y."/>
        </authorList>
    </citation>
    <scope>NUCLEOTIDE SEQUENCE [LARGE SCALE GENOMIC DNA]</scope>
    <source>
        <strain evidence="3">Cfa_2016G</strain>
        <tissue evidence="3">Leaf</tissue>
    </source>
</reference>
<dbReference type="InterPro" id="IPR004146">
    <property type="entry name" value="DC1"/>
</dbReference>
<dbReference type="InterPro" id="IPR046349">
    <property type="entry name" value="C1-like_sf"/>
</dbReference>
<organism evidence="3 4">
    <name type="scientific">Carpinus fangiana</name>
    <dbReference type="NCBI Taxonomy" id="176857"/>
    <lineage>
        <taxon>Eukaryota</taxon>
        <taxon>Viridiplantae</taxon>
        <taxon>Streptophyta</taxon>
        <taxon>Embryophyta</taxon>
        <taxon>Tracheophyta</taxon>
        <taxon>Spermatophyta</taxon>
        <taxon>Magnoliopsida</taxon>
        <taxon>eudicotyledons</taxon>
        <taxon>Gunneridae</taxon>
        <taxon>Pentapetalae</taxon>
        <taxon>rosids</taxon>
        <taxon>fabids</taxon>
        <taxon>Fagales</taxon>
        <taxon>Betulaceae</taxon>
        <taxon>Carpinus</taxon>
    </lineage>
</organism>
<evidence type="ECO:0000313" key="3">
    <source>
        <dbReference type="EMBL" id="KAE8057471.1"/>
    </source>
</evidence>
<feature type="domain" description="DC1" evidence="2">
    <location>
        <begin position="163"/>
        <end position="215"/>
    </location>
</feature>
<name>A0A5N6R9Z1_9ROSI</name>
<gene>
    <name evidence="3" type="ORF">FH972_014161</name>
</gene>
<feature type="domain" description="DC1" evidence="2">
    <location>
        <begin position="104"/>
        <end position="154"/>
    </location>
</feature>
<accession>A0A5N6R9Z1</accession>
<dbReference type="AlphaFoldDB" id="A0A5N6R9Z1"/>
<dbReference type="OrthoDB" id="1909414at2759"/>